<dbReference type="CDD" id="cd00165">
    <property type="entry name" value="S4"/>
    <property type="match status" value="1"/>
</dbReference>
<evidence type="ECO:0000256" key="2">
    <source>
        <dbReference type="ARBA" id="ARBA00022884"/>
    </source>
</evidence>
<dbReference type="EC" id="5.4.99.-" evidence="7"/>
<comment type="catalytic activity">
    <reaction evidence="4">
        <text>uridine(516) in 16S rRNA = pseudouridine(516) in 16S rRNA</text>
        <dbReference type="Rhea" id="RHEA:38867"/>
        <dbReference type="Rhea" id="RHEA-COMP:10089"/>
        <dbReference type="Rhea" id="RHEA-COMP:10090"/>
        <dbReference type="ChEBI" id="CHEBI:65314"/>
        <dbReference type="ChEBI" id="CHEBI:65315"/>
        <dbReference type="EC" id="5.4.99.19"/>
    </reaction>
</comment>
<dbReference type="InterPro" id="IPR006145">
    <property type="entry name" value="PsdUridine_synth_RsuA/RluA"/>
</dbReference>
<dbReference type="PROSITE" id="PS01149">
    <property type="entry name" value="PSI_RSU"/>
    <property type="match status" value="1"/>
</dbReference>
<dbReference type="InterPro" id="IPR020094">
    <property type="entry name" value="TruA/RsuA/RluB/E/F_N"/>
</dbReference>
<dbReference type="EMBL" id="PYGI01000020">
    <property type="protein sequence ID" value="PSL12104.1"/>
    <property type="molecule type" value="Genomic_DNA"/>
</dbReference>
<accession>A0A2P8ERN6</accession>
<keyword evidence="2 6" id="KW-0694">RNA-binding</keyword>
<dbReference type="GO" id="GO:0003723">
    <property type="term" value="F:RNA binding"/>
    <property type="evidence" value="ECO:0007669"/>
    <property type="project" value="UniProtKB-KW"/>
</dbReference>
<evidence type="ECO:0000313" key="10">
    <source>
        <dbReference type="Proteomes" id="UP000242133"/>
    </source>
</evidence>
<dbReference type="InterPro" id="IPR018496">
    <property type="entry name" value="PsdUridine_synth_RsuA/RluB_CS"/>
</dbReference>
<sequence length="229" mass="25788">MRLDRFICKHTEHSHQTSRRLVASGHVMVNGETATDPRRLIDAFSTIQLDGQLLQQQQAHYFMLNKPAGYLSATSDPEHPTVLELLPAPLRPLLHIAGRLDRATTGLLLLTNDGHWSRRVTAPEHKTPKVYHVTTAEPISVEAESCFQAGIWLAREGVMTSPAQLQRLGLRECRLTIYEGRHHQVKRMFAAIGNEVTQLHRESMGEIRLESTLLPGSCRCLTEAEYRSA</sequence>
<feature type="domain" description="RNA-binding S4" evidence="8">
    <location>
        <begin position="1"/>
        <end position="58"/>
    </location>
</feature>
<evidence type="ECO:0000256" key="6">
    <source>
        <dbReference type="PROSITE-ProRule" id="PRU00182"/>
    </source>
</evidence>
<evidence type="ECO:0000256" key="5">
    <source>
        <dbReference type="ARBA" id="ARBA00037590"/>
    </source>
</evidence>
<dbReference type="InterPro" id="IPR000748">
    <property type="entry name" value="PsdUridine_synth_RsuA/RluB/E/F"/>
</dbReference>
<comment type="similarity">
    <text evidence="1 7">Belongs to the pseudouridine synthase RsuA family.</text>
</comment>
<evidence type="ECO:0000256" key="7">
    <source>
        <dbReference type="RuleBase" id="RU003887"/>
    </source>
</evidence>
<dbReference type="NCBIfam" id="TIGR00093">
    <property type="entry name" value="pseudouridine synthase"/>
    <property type="match status" value="1"/>
</dbReference>
<dbReference type="InterPro" id="IPR002942">
    <property type="entry name" value="S4_RNA-bd"/>
</dbReference>
<dbReference type="Proteomes" id="UP000242133">
    <property type="component" value="Unassembled WGS sequence"/>
</dbReference>
<dbReference type="SUPFAM" id="SSF55120">
    <property type="entry name" value="Pseudouridine synthase"/>
    <property type="match status" value="1"/>
</dbReference>
<dbReference type="Gene3D" id="3.10.290.10">
    <property type="entry name" value="RNA-binding S4 domain"/>
    <property type="match status" value="1"/>
</dbReference>
<organism evidence="9 10">
    <name type="scientific">Marinobacterium halophilum</name>
    <dbReference type="NCBI Taxonomy" id="267374"/>
    <lineage>
        <taxon>Bacteria</taxon>
        <taxon>Pseudomonadati</taxon>
        <taxon>Pseudomonadota</taxon>
        <taxon>Gammaproteobacteria</taxon>
        <taxon>Oceanospirillales</taxon>
        <taxon>Oceanospirillaceae</taxon>
        <taxon>Marinobacterium</taxon>
    </lineage>
</organism>
<dbReference type="AlphaFoldDB" id="A0A2P8ERN6"/>
<comment type="caution">
    <text evidence="9">The sequence shown here is derived from an EMBL/GenBank/DDBJ whole genome shotgun (WGS) entry which is preliminary data.</text>
</comment>
<dbReference type="OrthoDB" id="9807213at2"/>
<evidence type="ECO:0000313" key="9">
    <source>
        <dbReference type="EMBL" id="PSL12104.1"/>
    </source>
</evidence>
<dbReference type="GO" id="GO:0000455">
    <property type="term" value="P:enzyme-directed rRNA pseudouridine synthesis"/>
    <property type="evidence" value="ECO:0007669"/>
    <property type="project" value="UniProtKB-ARBA"/>
</dbReference>
<dbReference type="PANTHER" id="PTHR47683:SF4">
    <property type="entry name" value="PSEUDOURIDINE SYNTHASE"/>
    <property type="match status" value="1"/>
</dbReference>
<dbReference type="InterPro" id="IPR050343">
    <property type="entry name" value="RsuA_PseudoU_synthase"/>
</dbReference>
<evidence type="ECO:0000259" key="8">
    <source>
        <dbReference type="SMART" id="SM00363"/>
    </source>
</evidence>
<dbReference type="PROSITE" id="PS50889">
    <property type="entry name" value="S4"/>
    <property type="match status" value="1"/>
</dbReference>
<dbReference type="RefSeq" id="WP_106592744.1">
    <property type="nucleotide sequence ID" value="NZ_PYGI01000020.1"/>
</dbReference>
<keyword evidence="3 7" id="KW-0413">Isomerase</keyword>
<name>A0A2P8ERN6_9GAMM</name>
<gene>
    <name evidence="9" type="ORF">CLV44_12088</name>
</gene>
<comment type="function">
    <text evidence="5">Responsible for synthesis of pseudouridine from uracil-516 in 16S ribosomal RNA.</text>
</comment>
<dbReference type="GO" id="GO:0160136">
    <property type="term" value="F:16S rRNA pseudouridine(516) synthase activity"/>
    <property type="evidence" value="ECO:0007669"/>
    <property type="project" value="UniProtKB-EC"/>
</dbReference>
<protein>
    <recommendedName>
        <fullName evidence="7">Pseudouridine synthase</fullName>
        <ecNumber evidence="7">5.4.99.-</ecNumber>
    </recommendedName>
</protein>
<keyword evidence="10" id="KW-1185">Reference proteome</keyword>
<dbReference type="CDD" id="cd02553">
    <property type="entry name" value="PseudoU_synth_RsuA"/>
    <property type="match status" value="1"/>
</dbReference>
<dbReference type="InterPro" id="IPR036986">
    <property type="entry name" value="S4_RNA-bd_sf"/>
</dbReference>
<dbReference type="Pfam" id="PF00849">
    <property type="entry name" value="PseudoU_synth_2"/>
    <property type="match status" value="1"/>
</dbReference>
<dbReference type="Gene3D" id="3.30.70.580">
    <property type="entry name" value="Pseudouridine synthase I, catalytic domain, N-terminal subdomain"/>
    <property type="match status" value="1"/>
</dbReference>
<dbReference type="Pfam" id="PF01479">
    <property type="entry name" value="S4"/>
    <property type="match status" value="1"/>
</dbReference>
<dbReference type="InterPro" id="IPR042092">
    <property type="entry name" value="PsdUridine_s_RsuA/RluB/E/F_cat"/>
</dbReference>
<dbReference type="SUPFAM" id="SSF55174">
    <property type="entry name" value="Alpha-L RNA-binding motif"/>
    <property type="match status" value="1"/>
</dbReference>
<dbReference type="SMART" id="SM00363">
    <property type="entry name" value="S4"/>
    <property type="match status" value="1"/>
</dbReference>
<evidence type="ECO:0000256" key="1">
    <source>
        <dbReference type="ARBA" id="ARBA00008348"/>
    </source>
</evidence>
<dbReference type="PANTHER" id="PTHR47683">
    <property type="entry name" value="PSEUDOURIDINE SYNTHASE FAMILY PROTEIN-RELATED"/>
    <property type="match status" value="1"/>
</dbReference>
<dbReference type="Gene3D" id="3.30.70.1560">
    <property type="entry name" value="Alpha-L RNA-binding motif"/>
    <property type="match status" value="1"/>
</dbReference>
<proteinExistence type="inferred from homology"/>
<evidence type="ECO:0000256" key="4">
    <source>
        <dbReference type="ARBA" id="ARBA00036749"/>
    </source>
</evidence>
<evidence type="ECO:0000256" key="3">
    <source>
        <dbReference type="ARBA" id="ARBA00023235"/>
    </source>
</evidence>
<reference evidence="9 10" key="1">
    <citation type="submission" date="2018-03" db="EMBL/GenBank/DDBJ databases">
        <title>Genomic Encyclopedia of Archaeal and Bacterial Type Strains, Phase II (KMG-II): from individual species to whole genera.</title>
        <authorList>
            <person name="Goeker M."/>
        </authorList>
    </citation>
    <scope>NUCLEOTIDE SEQUENCE [LARGE SCALE GENOMIC DNA]</scope>
    <source>
        <strain evidence="9 10">DSM 17586</strain>
    </source>
</reference>
<dbReference type="InterPro" id="IPR020103">
    <property type="entry name" value="PsdUridine_synth_cat_dom_sf"/>
</dbReference>